<evidence type="ECO:0000259" key="3">
    <source>
        <dbReference type="PROSITE" id="PS51186"/>
    </source>
</evidence>
<feature type="domain" description="N-acetyltransferase" evidence="3">
    <location>
        <begin position="6"/>
        <end position="154"/>
    </location>
</feature>
<dbReference type="PROSITE" id="PS51186">
    <property type="entry name" value="GNAT"/>
    <property type="match status" value="1"/>
</dbReference>
<dbReference type="Gene3D" id="3.40.630.30">
    <property type="match status" value="1"/>
</dbReference>
<keyword evidence="5" id="KW-1185">Reference proteome</keyword>
<dbReference type="Pfam" id="PF00583">
    <property type="entry name" value="Acetyltransf_1"/>
    <property type="match status" value="1"/>
</dbReference>
<dbReference type="PANTHER" id="PTHR43877:SF2">
    <property type="entry name" value="AMINOALKYLPHOSPHONATE N-ACETYLTRANSFERASE-RELATED"/>
    <property type="match status" value="1"/>
</dbReference>
<sequence length="166" mass="18789">MPIDQVRMTQATDTDTDRVVAALGGASFVADRRRQLAGGSGVLLAAWREAEAVGCVYISFEEADEAELRERRPGTPVLHRLLVVEHLRRQGIGRRLMQTAENVARDRGCARMALGLDLDNIDAERFYRRLGYTEWPYGLLDTFYIATVDGREVRVPEQCRVMEKHL</sequence>
<evidence type="ECO:0000313" key="4">
    <source>
        <dbReference type="EMBL" id="GAA1505731.1"/>
    </source>
</evidence>
<keyword evidence="1" id="KW-0808">Transferase</keyword>
<keyword evidence="2" id="KW-0012">Acyltransferase</keyword>
<dbReference type="InterPro" id="IPR050832">
    <property type="entry name" value="Bact_Acetyltransf"/>
</dbReference>
<evidence type="ECO:0000313" key="5">
    <source>
        <dbReference type="Proteomes" id="UP001501470"/>
    </source>
</evidence>
<name>A0ABN1ZWD3_9ACTN</name>
<evidence type="ECO:0000256" key="2">
    <source>
        <dbReference type="ARBA" id="ARBA00023315"/>
    </source>
</evidence>
<dbReference type="InterPro" id="IPR000182">
    <property type="entry name" value="GNAT_dom"/>
</dbReference>
<gene>
    <name evidence="4" type="ORF">GCM10009827_019280</name>
</gene>
<dbReference type="Proteomes" id="UP001501470">
    <property type="component" value="Unassembled WGS sequence"/>
</dbReference>
<dbReference type="InterPro" id="IPR016181">
    <property type="entry name" value="Acyl_CoA_acyltransferase"/>
</dbReference>
<organism evidence="4 5">
    <name type="scientific">Dactylosporangium maewongense</name>
    <dbReference type="NCBI Taxonomy" id="634393"/>
    <lineage>
        <taxon>Bacteria</taxon>
        <taxon>Bacillati</taxon>
        <taxon>Actinomycetota</taxon>
        <taxon>Actinomycetes</taxon>
        <taxon>Micromonosporales</taxon>
        <taxon>Micromonosporaceae</taxon>
        <taxon>Dactylosporangium</taxon>
    </lineage>
</organism>
<evidence type="ECO:0000256" key="1">
    <source>
        <dbReference type="ARBA" id="ARBA00022679"/>
    </source>
</evidence>
<dbReference type="RefSeq" id="WP_344501432.1">
    <property type="nucleotide sequence ID" value="NZ_BAAAQD010000002.1"/>
</dbReference>
<comment type="caution">
    <text evidence="4">The sequence shown here is derived from an EMBL/GenBank/DDBJ whole genome shotgun (WGS) entry which is preliminary data.</text>
</comment>
<dbReference type="SUPFAM" id="SSF55729">
    <property type="entry name" value="Acyl-CoA N-acyltransferases (Nat)"/>
    <property type="match status" value="1"/>
</dbReference>
<accession>A0ABN1ZWD3</accession>
<proteinExistence type="predicted"/>
<reference evidence="4 5" key="1">
    <citation type="journal article" date="2019" name="Int. J. Syst. Evol. Microbiol.">
        <title>The Global Catalogue of Microorganisms (GCM) 10K type strain sequencing project: providing services to taxonomists for standard genome sequencing and annotation.</title>
        <authorList>
            <consortium name="The Broad Institute Genomics Platform"/>
            <consortium name="The Broad Institute Genome Sequencing Center for Infectious Disease"/>
            <person name="Wu L."/>
            <person name="Ma J."/>
        </authorList>
    </citation>
    <scope>NUCLEOTIDE SEQUENCE [LARGE SCALE GENOMIC DNA]</scope>
    <source>
        <strain evidence="4 5">JCM 15933</strain>
    </source>
</reference>
<protein>
    <recommendedName>
        <fullName evidence="3">N-acetyltransferase domain-containing protein</fullName>
    </recommendedName>
</protein>
<dbReference type="PANTHER" id="PTHR43877">
    <property type="entry name" value="AMINOALKYLPHOSPHONATE N-ACETYLTRANSFERASE-RELATED-RELATED"/>
    <property type="match status" value="1"/>
</dbReference>
<dbReference type="EMBL" id="BAAAQD010000002">
    <property type="protein sequence ID" value="GAA1505731.1"/>
    <property type="molecule type" value="Genomic_DNA"/>
</dbReference>
<dbReference type="CDD" id="cd04301">
    <property type="entry name" value="NAT_SF"/>
    <property type="match status" value="1"/>
</dbReference>